<proteinExistence type="inferred from homology"/>
<dbReference type="Gene3D" id="3.40.50.1390">
    <property type="entry name" value="Resolvase, N-terminal catalytic domain"/>
    <property type="match status" value="1"/>
</dbReference>
<dbReference type="OrthoDB" id="2731197at2"/>
<dbReference type="PROSITE" id="PS51736">
    <property type="entry name" value="RECOMBINASES_3"/>
    <property type="match status" value="1"/>
</dbReference>
<accession>A0A323THN1</accession>
<organism evidence="3 4">
    <name type="scientific">Salipaludibacillus keqinensis</name>
    <dbReference type="NCBI Taxonomy" id="2045207"/>
    <lineage>
        <taxon>Bacteria</taxon>
        <taxon>Bacillati</taxon>
        <taxon>Bacillota</taxon>
        <taxon>Bacilli</taxon>
        <taxon>Bacillales</taxon>
        <taxon>Bacillaceae</taxon>
    </lineage>
</organism>
<dbReference type="PANTHER" id="PTHR30461:SF26">
    <property type="entry name" value="RESOLVASE HOMOLOG YNEB"/>
    <property type="match status" value="1"/>
</dbReference>
<name>A0A323THN1_9BACI</name>
<feature type="domain" description="Resolvase/invertase-type recombinase catalytic" evidence="2">
    <location>
        <begin position="2"/>
        <end position="147"/>
    </location>
</feature>
<comment type="caution">
    <text evidence="3">The sequence shown here is derived from an EMBL/GenBank/DDBJ whole genome shotgun (WGS) entry which is preliminary data.</text>
</comment>
<dbReference type="InterPro" id="IPR050639">
    <property type="entry name" value="SSR_resolvase"/>
</dbReference>
<comment type="similarity">
    <text evidence="1">Belongs to the site-specific recombinase resolvase family.</text>
</comment>
<evidence type="ECO:0000313" key="4">
    <source>
        <dbReference type="Proteomes" id="UP000248214"/>
    </source>
</evidence>
<dbReference type="SUPFAM" id="SSF53041">
    <property type="entry name" value="Resolvase-like"/>
    <property type="match status" value="1"/>
</dbReference>
<dbReference type="InterPro" id="IPR036162">
    <property type="entry name" value="Resolvase-like_N_sf"/>
</dbReference>
<dbReference type="SMART" id="SM00857">
    <property type="entry name" value="Resolvase"/>
    <property type="match status" value="1"/>
</dbReference>
<evidence type="ECO:0000313" key="3">
    <source>
        <dbReference type="EMBL" id="PYZ93047.1"/>
    </source>
</evidence>
<dbReference type="Pfam" id="PF00239">
    <property type="entry name" value="Resolvase"/>
    <property type="match status" value="1"/>
</dbReference>
<dbReference type="RefSeq" id="WP_110609077.1">
    <property type="nucleotide sequence ID" value="NZ_PDOD01000002.1"/>
</dbReference>
<evidence type="ECO:0000256" key="1">
    <source>
        <dbReference type="ARBA" id="ARBA00009913"/>
    </source>
</evidence>
<reference evidence="3 4" key="1">
    <citation type="submission" date="2017-10" db="EMBL/GenBank/DDBJ databases">
        <title>Bacillus sp. nov., a halophilic bacterium isolated from a Keqin Lake.</title>
        <authorList>
            <person name="Wang H."/>
        </authorList>
    </citation>
    <scope>NUCLEOTIDE SEQUENCE [LARGE SCALE GENOMIC DNA]</scope>
    <source>
        <strain evidence="3 4">KQ-12</strain>
    </source>
</reference>
<dbReference type="GO" id="GO:0003677">
    <property type="term" value="F:DNA binding"/>
    <property type="evidence" value="ECO:0007669"/>
    <property type="project" value="InterPro"/>
</dbReference>
<dbReference type="EMBL" id="PDOD01000002">
    <property type="protein sequence ID" value="PYZ93047.1"/>
    <property type="molecule type" value="Genomic_DNA"/>
</dbReference>
<sequence length="216" mass="24819">MNGLIYVRVSTEKESQQTSLLRQREELLQAAKKWEVRVVDIIEERASGYDVDREGILTILDRFKEKEADSLLIQDETRLGRGNAKIALIHQLNKLGISIYTIKDDGQLLLSETDTMILDIVAIVEEHQRKLHNVKIKRGMRRAVNAGFSPYNNLTHADHSGGRKRKDVPLDEIIRLKESGMTFHEVAAMLRGFGYSISKATAHRRYQEHMRKKDVL</sequence>
<protein>
    <submittedName>
        <fullName evidence="3">Resolvase</fullName>
    </submittedName>
</protein>
<dbReference type="InterPro" id="IPR006119">
    <property type="entry name" value="Resolv_N"/>
</dbReference>
<dbReference type="PANTHER" id="PTHR30461">
    <property type="entry name" value="DNA-INVERTASE FROM LAMBDOID PROPHAGE"/>
    <property type="match status" value="1"/>
</dbReference>
<dbReference type="CDD" id="cd00338">
    <property type="entry name" value="Ser_Recombinase"/>
    <property type="match status" value="1"/>
</dbReference>
<dbReference type="Proteomes" id="UP000248214">
    <property type="component" value="Unassembled WGS sequence"/>
</dbReference>
<dbReference type="AlphaFoldDB" id="A0A323THN1"/>
<keyword evidence="4" id="KW-1185">Reference proteome</keyword>
<evidence type="ECO:0000259" key="2">
    <source>
        <dbReference type="PROSITE" id="PS51736"/>
    </source>
</evidence>
<dbReference type="GO" id="GO:0000150">
    <property type="term" value="F:DNA strand exchange activity"/>
    <property type="evidence" value="ECO:0007669"/>
    <property type="project" value="InterPro"/>
</dbReference>
<gene>
    <name evidence="3" type="ORF">CR194_07565</name>
</gene>